<evidence type="ECO:0000313" key="3">
    <source>
        <dbReference type="Proteomes" id="UP000199412"/>
    </source>
</evidence>
<feature type="signal peptide" evidence="1">
    <location>
        <begin position="1"/>
        <end position="26"/>
    </location>
</feature>
<name>A0A1G7ALS3_9PROT</name>
<reference evidence="2 3" key="1">
    <citation type="submission" date="2016-10" db="EMBL/GenBank/DDBJ databases">
        <authorList>
            <person name="de Groot N.N."/>
        </authorList>
    </citation>
    <scope>NUCLEOTIDE SEQUENCE [LARGE SCALE GENOMIC DNA]</scope>
    <source>
        <strain evidence="2 3">ATCC 700224</strain>
    </source>
</reference>
<dbReference type="Gene3D" id="1.20.120.1940">
    <property type="entry name" value="YfdX protein domain"/>
    <property type="match status" value="1"/>
</dbReference>
<accession>A0A1G7ALS3</accession>
<keyword evidence="3" id="KW-1185">Reference proteome</keyword>
<feature type="chain" id="PRO_5011695272" evidence="1">
    <location>
        <begin position="27"/>
        <end position="224"/>
    </location>
</feature>
<sequence>MKTLKTISALALAGTMIALPVVNATAQAAGAAVEQASATPTAEDKQTSLKIMDEAFSAIREIHAARLAIFNGEPDQAKKFVNEASSDLAAVQDNVKDFAVDTAHSSKDEDLYVPFDSTLTLSEGFVPSVEKQETLDKANEHLAQGEHEAAIKTLKLADIDVRMSAALIPADASLEHVKSAQSLIDDEKFYEANLALKAVEDSIVIESYDVDSVPTQGSTDNGAG</sequence>
<dbReference type="Pfam" id="PF10938">
    <property type="entry name" value="YfdX"/>
    <property type="match status" value="1"/>
</dbReference>
<dbReference type="AlphaFoldDB" id="A0A1G7ALS3"/>
<proteinExistence type="predicted"/>
<protein>
    <submittedName>
        <fullName evidence="2">YfdX protein</fullName>
    </submittedName>
</protein>
<dbReference type="STRING" id="69960.SAMN05421720_1044"/>
<organism evidence="2 3">
    <name type="scientific">Rhodospira trueperi</name>
    <dbReference type="NCBI Taxonomy" id="69960"/>
    <lineage>
        <taxon>Bacteria</taxon>
        <taxon>Pseudomonadati</taxon>
        <taxon>Pseudomonadota</taxon>
        <taxon>Alphaproteobacteria</taxon>
        <taxon>Rhodospirillales</taxon>
        <taxon>Rhodospirillaceae</taxon>
        <taxon>Rhodospira</taxon>
    </lineage>
</organism>
<dbReference type="InterPro" id="IPR021236">
    <property type="entry name" value="Uncharacterised_YfdX"/>
</dbReference>
<dbReference type="Proteomes" id="UP000199412">
    <property type="component" value="Unassembled WGS sequence"/>
</dbReference>
<keyword evidence="1" id="KW-0732">Signal</keyword>
<gene>
    <name evidence="2" type="ORF">SAMN05421720_1044</name>
</gene>
<evidence type="ECO:0000256" key="1">
    <source>
        <dbReference type="SAM" id="SignalP"/>
    </source>
</evidence>
<dbReference type="Gene3D" id="6.10.250.2140">
    <property type="match status" value="1"/>
</dbReference>
<evidence type="ECO:0000313" key="2">
    <source>
        <dbReference type="EMBL" id="SDE15789.1"/>
    </source>
</evidence>
<dbReference type="EMBL" id="FNAP01000004">
    <property type="protein sequence ID" value="SDE15789.1"/>
    <property type="molecule type" value="Genomic_DNA"/>
</dbReference>